<dbReference type="InterPro" id="IPR007211">
    <property type="entry name" value="DUF378"/>
</dbReference>
<comment type="caution">
    <text evidence="2">The sequence shown here is derived from an EMBL/GenBank/DDBJ whole genome shotgun (WGS) entry which is preliminary data.</text>
</comment>
<name>A0A3M8HG19_9BACI</name>
<evidence type="ECO:0000256" key="1">
    <source>
        <dbReference type="SAM" id="Phobius"/>
    </source>
</evidence>
<dbReference type="AlphaFoldDB" id="A0A3M8HG19"/>
<dbReference type="PANTHER" id="PTHR37304">
    <property type="entry name" value="MEMBRANE PROTEIN-RELATED"/>
    <property type="match status" value="1"/>
</dbReference>
<feature type="transmembrane region" description="Helical" evidence="1">
    <location>
        <begin position="7"/>
        <end position="34"/>
    </location>
</feature>
<organism evidence="2 3">
    <name type="scientific">Lysinibacillus halotolerans</name>
    <dbReference type="NCBI Taxonomy" id="1368476"/>
    <lineage>
        <taxon>Bacteria</taxon>
        <taxon>Bacillati</taxon>
        <taxon>Bacillota</taxon>
        <taxon>Bacilli</taxon>
        <taxon>Bacillales</taxon>
        <taxon>Bacillaceae</taxon>
        <taxon>Lysinibacillus</taxon>
    </lineage>
</organism>
<evidence type="ECO:0000313" key="2">
    <source>
        <dbReference type="EMBL" id="RND01305.1"/>
    </source>
</evidence>
<proteinExistence type="predicted"/>
<keyword evidence="1" id="KW-0812">Transmembrane</keyword>
<gene>
    <name evidence="2" type="ORF">EC501_01465</name>
</gene>
<feature type="transmembrane region" description="Helical" evidence="1">
    <location>
        <begin position="40"/>
        <end position="61"/>
    </location>
</feature>
<accession>A0A3M8HG19</accession>
<sequence length="124" mass="14003">MGIIYRISLVLVIIGAINWGLIGLFNFDLVATLFGGQESALSRIVYSLVGLAGLLCIPLLFRELKDDEVVLEDNRHSNAYTNMNYQTEFGDEPDFSKEERERALNLYENDGKGDKEDKNKNDLV</sequence>
<dbReference type="EMBL" id="RHLQ01000002">
    <property type="protein sequence ID" value="RND01305.1"/>
    <property type="molecule type" value="Genomic_DNA"/>
</dbReference>
<evidence type="ECO:0000313" key="3">
    <source>
        <dbReference type="Proteomes" id="UP000279909"/>
    </source>
</evidence>
<keyword evidence="1" id="KW-0472">Membrane</keyword>
<dbReference type="RefSeq" id="WP_122970519.1">
    <property type="nucleotide sequence ID" value="NZ_RHLQ01000002.1"/>
</dbReference>
<keyword evidence="3" id="KW-1185">Reference proteome</keyword>
<dbReference type="PANTHER" id="PTHR37304:SF1">
    <property type="entry name" value="MEMBRANE PROTEIN"/>
    <property type="match status" value="1"/>
</dbReference>
<dbReference type="Proteomes" id="UP000279909">
    <property type="component" value="Unassembled WGS sequence"/>
</dbReference>
<reference evidence="2 3" key="1">
    <citation type="journal article" date="2014" name="Int. J. Syst. Evol. Microbiol.">
        <title>Lysinibacillus halotolerans sp. nov., isolated from saline-alkaline soil.</title>
        <authorList>
            <person name="Kong D."/>
            <person name="Wang Y."/>
            <person name="Zhao B."/>
            <person name="Li Y."/>
            <person name="Song J."/>
            <person name="Zhai Y."/>
            <person name="Zhang C."/>
            <person name="Wang H."/>
            <person name="Chen X."/>
            <person name="Zhao B."/>
            <person name="Ruan Z."/>
        </authorList>
    </citation>
    <scope>NUCLEOTIDE SEQUENCE [LARGE SCALE GENOMIC DNA]</scope>
    <source>
        <strain evidence="2 3">MCCC 1A12703</strain>
    </source>
</reference>
<keyword evidence="1" id="KW-1133">Transmembrane helix</keyword>
<protein>
    <submittedName>
        <fullName evidence="2">DUF378 domain-containing protein</fullName>
    </submittedName>
</protein>
<dbReference type="Pfam" id="PF04070">
    <property type="entry name" value="DUF378"/>
    <property type="match status" value="1"/>
</dbReference>
<dbReference type="OrthoDB" id="9812136at2"/>